<keyword evidence="5 8" id="KW-0472">Membrane</keyword>
<evidence type="ECO:0000256" key="6">
    <source>
        <dbReference type="ARBA" id="ARBA00023180"/>
    </source>
</evidence>
<dbReference type="InterPro" id="IPR002165">
    <property type="entry name" value="Plexin_repeat"/>
</dbReference>
<protein>
    <recommendedName>
        <fullName evidence="9">PSI domain-containing protein</fullName>
    </recommendedName>
</protein>
<dbReference type="GO" id="GO:0016020">
    <property type="term" value="C:membrane"/>
    <property type="evidence" value="ECO:0007669"/>
    <property type="project" value="UniProtKB-SubCell"/>
</dbReference>
<evidence type="ECO:0000313" key="11">
    <source>
        <dbReference type="Proteomes" id="UP001445076"/>
    </source>
</evidence>
<keyword evidence="11" id="KW-1185">Reference proteome</keyword>
<dbReference type="InterPro" id="IPR031152">
    <property type="entry name" value="PLXDC"/>
</dbReference>
<keyword evidence="3" id="KW-0732">Signal</keyword>
<dbReference type="Pfam" id="PF01437">
    <property type="entry name" value="PSI"/>
    <property type="match status" value="1"/>
</dbReference>
<organism evidence="10 11">
    <name type="scientific">Cherax quadricarinatus</name>
    <name type="common">Australian red claw crayfish</name>
    <dbReference type="NCBI Taxonomy" id="27406"/>
    <lineage>
        <taxon>Eukaryota</taxon>
        <taxon>Metazoa</taxon>
        <taxon>Ecdysozoa</taxon>
        <taxon>Arthropoda</taxon>
        <taxon>Crustacea</taxon>
        <taxon>Multicrustacea</taxon>
        <taxon>Malacostraca</taxon>
        <taxon>Eumalacostraca</taxon>
        <taxon>Eucarida</taxon>
        <taxon>Decapoda</taxon>
        <taxon>Pleocyemata</taxon>
        <taxon>Astacidea</taxon>
        <taxon>Parastacoidea</taxon>
        <taxon>Parastacidae</taxon>
        <taxon>Cherax</taxon>
    </lineage>
</organism>
<comment type="caution">
    <text evidence="10">The sequence shown here is derived from an EMBL/GenBank/DDBJ whole genome shotgun (WGS) entry which is preliminary data.</text>
</comment>
<name>A0AAW0X4K5_CHEQU</name>
<evidence type="ECO:0000256" key="1">
    <source>
        <dbReference type="ARBA" id="ARBA00004479"/>
    </source>
</evidence>
<feature type="compositionally biased region" description="Basic and acidic residues" evidence="7">
    <location>
        <begin position="66"/>
        <end position="77"/>
    </location>
</feature>
<dbReference type="SMART" id="SM00423">
    <property type="entry name" value="PSI"/>
    <property type="match status" value="1"/>
</dbReference>
<reference evidence="10 11" key="1">
    <citation type="journal article" date="2024" name="BMC Genomics">
        <title>Genome assembly of redclaw crayfish (Cherax quadricarinatus) provides insights into its immune adaptation and hypoxia tolerance.</title>
        <authorList>
            <person name="Liu Z."/>
            <person name="Zheng J."/>
            <person name="Li H."/>
            <person name="Fang K."/>
            <person name="Wang S."/>
            <person name="He J."/>
            <person name="Zhou D."/>
            <person name="Weng S."/>
            <person name="Chi M."/>
            <person name="Gu Z."/>
            <person name="He J."/>
            <person name="Li F."/>
            <person name="Wang M."/>
        </authorList>
    </citation>
    <scope>NUCLEOTIDE SEQUENCE [LARGE SCALE GENOMIC DNA]</scope>
    <source>
        <strain evidence="10">ZL_2023a</strain>
    </source>
</reference>
<evidence type="ECO:0000256" key="2">
    <source>
        <dbReference type="ARBA" id="ARBA00022692"/>
    </source>
</evidence>
<dbReference type="Gene3D" id="3.30.1680.10">
    <property type="entry name" value="ligand-binding face of the semaphorins, domain 2"/>
    <property type="match status" value="1"/>
</dbReference>
<gene>
    <name evidence="10" type="ORF">OTU49_006030</name>
</gene>
<keyword evidence="6" id="KW-0325">Glycoprotein</keyword>
<evidence type="ECO:0000256" key="8">
    <source>
        <dbReference type="SAM" id="Phobius"/>
    </source>
</evidence>
<feature type="domain" description="PSI" evidence="9">
    <location>
        <begin position="469"/>
        <end position="514"/>
    </location>
</feature>
<feature type="transmembrane region" description="Helical" evidence="8">
    <location>
        <begin position="557"/>
        <end position="582"/>
    </location>
</feature>
<comment type="subcellular location">
    <subcellularLocation>
        <location evidence="1">Membrane</location>
        <topology evidence="1">Single-pass type I membrane protein</topology>
    </subcellularLocation>
</comment>
<keyword evidence="2 8" id="KW-0812">Transmembrane</keyword>
<dbReference type="AlphaFoldDB" id="A0AAW0X4K5"/>
<dbReference type="InterPro" id="IPR016201">
    <property type="entry name" value="PSI"/>
</dbReference>
<evidence type="ECO:0000256" key="3">
    <source>
        <dbReference type="ARBA" id="ARBA00022729"/>
    </source>
</evidence>
<proteinExistence type="predicted"/>
<dbReference type="EMBL" id="JARKIK010000051">
    <property type="protein sequence ID" value="KAK8734121.1"/>
    <property type="molecule type" value="Genomic_DNA"/>
</dbReference>
<evidence type="ECO:0000256" key="5">
    <source>
        <dbReference type="ARBA" id="ARBA00023136"/>
    </source>
</evidence>
<dbReference type="PANTHER" id="PTHR13055">
    <property type="entry name" value="TUMOR ENDOTHELIAL MARKER 7 RELATED"/>
    <property type="match status" value="1"/>
</dbReference>
<keyword evidence="4 8" id="KW-1133">Transmembrane helix</keyword>
<dbReference type="PANTHER" id="PTHR13055:SF12">
    <property type="entry name" value="LD40707P"/>
    <property type="match status" value="1"/>
</dbReference>
<evidence type="ECO:0000313" key="10">
    <source>
        <dbReference type="EMBL" id="KAK8734121.1"/>
    </source>
</evidence>
<accession>A0AAW0X4K5</accession>
<sequence>MTSVNVNMAVVRVYVVLISTFLLLYFINTSSAHISDADYNRYVLYDGYLPELEDLQLQPLLRVRRSDAEAKNEDSKLKGMKPADTLKNDKANKFPDKTDAKKKPVTLKKTTSSTKAPESFTTVAPVKIPSDYVSVNASTMGSLPVTTPASDATTNSTTTTTTTATTIVTSIPESNNESRVNLEDNRTRGLTVSENVTNEEEGDSSIPVTTINNVTGSENPAMHNIDTTVQVSVDDPDSGDDTLSVTGYDTRNTSVDHHRYYRSYTYSGVQEAQQYWVDLDSLNEEKVITNEMLSASHRRAATVMLTFEFPFYGHLLKNITIATGGFLFTGEFVHTWLAATQYIAPLMANFDTSMSSDAAVKYADNGTSFTVQWHNVLLKDHVDAGTFTFQATLHKNGDIVFTYKQVPVIVTAITDEQHPVKVGLSDAYIVDRKIFYVRRKTIYEYHKIDMKKNPMIGNWTAIVFKALPTCVSLTSCNDCLSQKINFQCQWCSIIGRCSNGLDRHRQEWLKNDCESLHIQNVENCAVVSESPTTVNTFGHDANVEPYSKGAEEGSTSVGTVVVVVFLVALLLGVAGWVTYAYFFPHSSSGQILIRYRPSTWSWKRGEARYTAASIHSIHM</sequence>
<dbReference type="Proteomes" id="UP001445076">
    <property type="component" value="Unassembled WGS sequence"/>
</dbReference>
<feature type="transmembrane region" description="Helical" evidence="8">
    <location>
        <begin position="9"/>
        <end position="27"/>
    </location>
</feature>
<feature type="region of interest" description="Disordered" evidence="7">
    <location>
        <begin position="66"/>
        <end position="113"/>
    </location>
</feature>
<feature type="compositionally biased region" description="Basic and acidic residues" evidence="7">
    <location>
        <begin position="84"/>
        <end position="102"/>
    </location>
</feature>
<evidence type="ECO:0000259" key="9">
    <source>
        <dbReference type="SMART" id="SM00423"/>
    </source>
</evidence>
<evidence type="ECO:0000256" key="4">
    <source>
        <dbReference type="ARBA" id="ARBA00022989"/>
    </source>
</evidence>
<evidence type="ECO:0000256" key="7">
    <source>
        <dbReference type="SAM" id="MobiDB-lite"/>
    </source>
</evidence>